<keyword evidence="4" id="KW-1185">Reference proteome</keyword>
<dbReference type="OrthoDB" id="3293457at2"/>
<evidence type="ECO:0000256" key="2">
    <source>
        <dbReference type="SAM" id="Phobius"/>
    </source>
</evidence>
<feature type="transmembrane region" description="Helical" evidence="2">
    <location>
        <begin position="61"/>
        <end position="81"/>
    </location>
</feature>
<name>A0A1C5H1P6_9ACTN</name>
<sequence>MKRHDVSIDTLRSLDPADHAVDPRSPRARADLARILATDPAAAGSPRPATAEPAVPSRTRWLVLAGATTVVAAVAGVLLPLSGDSHAFAGWTTSPTAMTPRAAAKATDSCREQHEDGPHHADRQLASARAAVTERRGDWTMVVLAGDQGFAAMCLTNDELGLFSNASIGSIGTPDGFTEPAPREVRVTDLGTGTIADGTVSVAAGYAGADVVGVTYASTEHGRVEATVSGGHFALWLPGDELDDAVTDGVEAEVTYRDGTSGTVTLRLG</sequence>
<keyword evidence="2" id="KW-0472">Membrane</keyword>
<feature type="region of interest" description="Disordered" evidence="1">
    <location>
        <begin position="99"/>
        <end position="122"/>
    </location>
</feature>
<evidence type="ECO:0000313" key="4">
    <source>
        <dbReference type="Proteomes" id="UP000198215"/>
    </source>
</evidence>
<dbReference type="RefSeq" id="WP_088974607.1">
    <property type="nucleotide sequence ID" value="NZ_LT607753.1"/>
</dbReference>
<dbReference type="Proteomes" id="UP000198215">
    <property type="component" value="Chromosome I"/>
</dbReference>
<evidence type="ECO:0000313" key="3">
    <source>
        <dbReference type="EMBL" id="SCG39975.1"/>
    </source>
</evidence>
<dbReference type="EMBL" id="LT607753">
    <property type="protein sequence ID" value="SCG39975.1"/>
    <property type="molecule type" value="Genomic_DNA"/>
</dbReference>
<evidence type="ECO:0000256" key="1">
    <source>
        <dbReference type="SAM" id="MobiDB-lite"/>
    </source>
</evidence>
<proteinExistence type="predicted"/>
<accession>A0A1C5H1P6</accession>
<dbReference type="AlphaFoldDB" id="A0A1C5H1P6"/>
<reference evidence="4" key="1">
    <citation type="submission" date="2016-06" db="EMBL/GenBank/DDBJ databases">
        <authorList>
            <person name="Varghese N."/>
            <person name="Submissions Spin"/>
        </authorList>
    </citation>
    <scope>NUCLEOTIDE SEQUENCE [LARGE SCALE GENOMIC DNA]</scope>
    <source>
        <strain evidence="4">DSM 45161</strain>
    </source>
</reference>
<keyword evidence="2" id="KW-0812">Transmembrane</keyword>
<keyword evidence="2" id="KW-1133">Transmembrane helix</keyword>
<gene>
    <name evidence="3" type="ORF">GA0070614_0694</name>
</gene>
<organism evidence="3 4">
    <name type="scientific">Micromonospora coxensis</name>
    <dbReference type="NCBI Taxonomy" id="356852"/>
    <lineage>
        <taxon>Bacteria</taxon>
        <taxon>Bacillati</taxon>
        <taxon>Actinomycetota</taxon>
        <taxon>Actinomycetes</taxon>
        <taxon>Micromonosporales</taxon>
        <taxon>Micromonosporaceae</taxon>
        <taxon>Micromonospora</taxon>
    </lineage>
</organism>
<protein>
    <submittedName>
        <fullName evidence="3">Uncharacterized protein</fullName>
    </submittedName>
</protein>
<feature type="compositionally biased region" description="Basic and acidic residues" evidence="1">
    <location>
        <begin position="108"/>
        <end position="122"/>
    </location>
</feature>